<reference evidence="4" key="1">
    <citation type="journal article" date="2019" name="Int. J. Syst. Evol. Microbiol.">
        <title>The Global Catalogue of Microorganisms (GCM) 10K type strain sequencing project: providing services to taxonomists for standard genome sequencing and annotation.</title>
        <authorList>
            <consortium name="The Broad Institute Genomics Platform"/>
            <consortium name="The Broad Institute Genome Sequencing Center for Infectious Disease"/>
            <person name="Wu L."/>
            <person name="Ma J."/>
        </authorList>
    </citation>
    <scope>NUCLEOTIDE SEQUENCE [LARGE SCALE GENOMIC DNA]</scope>
    <source>
        <strain evidence="4">KCTC 52449</strain>
    </source>
</reference>
<name>A0ABV7K2J8_9ALTE</name>
<dbReference type="InterPro" id="IPR037056">
    <property type="entry name" value="RNase_H1_N_sf"/>
</dbReference>
<evidence type="ECO:0000256" key="1">
    <source>
        <dbReference type="SAM" id="MobiDB-lite"/>
    </source>
</evidence>
<proteinExistence type="predicted"/>
<dbReference type="Gene3D" id="3.40.970.10">
    <property type="entry name" value="Ribonuclease H1, N-terminal domain"/>
    <property type="match status" value="1"/>
</dbReference>
<keyword evidence="4" id="KW-1185">Reference proteome</keyword>
<dbReference type="InterPro" id="IPR009027">
    <property type="entry name" value="Ribosomal_bL9/RNase_H1_N"/>
</dbReference>
<feature type="region of interest" description="Disordered" evidence="1">
    <location>
        <begin position="72"/>
        <end position="105"/>
    </location>
</feature>
<organism evidence="3 4">
    <name type="scientific">Alteromonas oceani</name>
    <dbReference type="NCBI Taxonomy" id="2071609"/>
    <lineage>
        <taxon>Bacteria</taxon>
        <taxon>Pseudomonadati</taxon>
        <taxon>Pseudomonadota</taxon>
        <taxon>Gammaproteobacteria</taxon>
        <taxon>Alteromonadales</taxon>
        <taxon>Alteromonadaceae</taxon>
        <taxon>Alteromonas/Salinimonas group</taxon>
        <taxon>Alteromonas</taxon>
    </lineage>
</organism>
<dbReference type="Proteomes" id="UP001595477">
    <property type="component" value="Unassembled WGS sequence"/>
</dbReference>
<protein>
    <submittedName>
        <fullName evidence="3">RNase H1/viroplasmin domain-containing protein</fullName>
    </submittedName>
</protein>
<comment type="caution">
    <text evidence="3">The sequence shown here is derived from an EMBL/GenBank/DDBJ whole genome shotgun (WGS) entry which is preliminary data.</text>
</comment>
<feature type="compositionally biased region" description="Basic and acidic residues" evidence="1">
    <location>
        <begin position="74"/>
        <end position="84"/>
    </location>
</feature>
<evidence type="ECO:0000313" key="4">
    <source>
        <dbReference type="Proteomes" id="UP001595477"/>
    </source>
</evidence>
<sequence>MARDFDSIPRSRKSRTKYYVVFEGREPGIYFSWEEANARVYKFSRAKHKAFDSLEKAREAFENYQNGKGVRLTLRTDSKDEQPKRKTVKRRQAVKIDDLPPWELD</sequence>
<dbReference type="RefSeq" id="WP_123323867.1">
    <property type="nucleotide sequence ID" value="NZ_JBHRSX010000069.1"/>
</dbReference>
<accession>A0ABV7K2J8</accession>
<evidence type="ECO:0000259" key="2">
    <source>
        <dbReference type="Pfam" id="PF01693"/>
    </source>
</evidence>
<feature type="domain" description="Ribonuclease H1 N-terminal" evidence="2">
    <location>
        <begin position="17"/>
        <end position="59"/>
    </location>
</feature>
<gene>
    <name evidence="3" type="ORF">ACFOEW_15575</name>
</gene>
<dbReference type="EMBL" id="JBHRSX010000069">
    <property type="protein sequence ID" value="MFC3203231.1"/>
    <property type="molecule type" value="Genomic_DNA"/>
</dbReference>
<dbReference type="SUPFAM" id="SSF55658">
    <property type="entry name" value="L9 N-domain-like"/>
    <property type="match status" value="1"/>
</dbReference>
<dbReference type="InterPro" id="IPR011320">
    <property type="entry name" value="RNase_H1_N"/>
</dbReference>
<dbReference type="Pfam" id="PF01693">
    <property type="entry name" value="Cauli_VI"/>
    <property type="match status" value="1"/>
</dbReference>
<evidence type="ECO:0000313" key="3">
    <source>
        <dbReference type="EMBL" id="MFC3203231.1"/>
    </source>
</evidence>